<dbReference type="EMBL" id="CP114413">
    <property type="protein sequence ID" value="WAZ21643.1"/>
    <property type="molecule type" value="Genomic_DNA"/>
</dbReference>
<dbReference type="Gene3D" id="2.130.10.10">
    <property type="entry name" value="YVTN repeat-like/Quinoprotein amine dehydrogenase"/>
    <property type="match status" value="1"/>
</dbReference>
<dbReference type="Gene3D" id="3.30.750.44">
    <property type="match status" value="1"/>
</dbReference>
<organism evidence="10 11">
    <name type="scientific">Streptomyces cinnabarinus</name>
    <dbReference type="NCBI Taxonomy" id="67287"/>
    <lineage>
        <taxon>Bacteria</taxon>
        <taxon>Bacillati</taxon>
        <taxon>Actinomycetota</taxon>
        <taxon>Actinomycetes</taxon>
        <taxon>Kitasatosporales</taxon>
        <taxon>Streptomycetaceae</taxon>
        <taxon>Streptomyces</taxon>
    </lineage>
</organism>
<feature type="region of interest" description="Disordered" evidence="8">
    <location>
        <begin position="513"/>
        <end position="545"/>
    </location>
</feature>
<dbReference type="SUPFAM" id="SSF52096">
    <property type="entry name" value="ClpP/crotonase"/>
    <property type="match status" value="1"/>
</dbReference>
<evidence type="ECO:0000256" key="1">
    <source>
        <dbReference type="ARBA" id="ARBA00004496"/>
    </source>
</evidence>
<protein>
    <recommendedName>
        <fullName evidence="7">Tricorn protease homolog</fullName>
        <ecNumber evidence="7">3.4.21.-</ecNumber>
    </recommendedName>
</protein>
<dbReference type="InterPro" id="IPR012393">
    <property type="entry name" value="Tricorn_protease"/>
</dbReference>
<dbReference type="SMART" id="SM00245">
    <property type="entry name" value="TSPc"/>
    <property type="match status" value="1"/>
</dbReference>
<evidence type="ECO:0000256" key="4">
    <source>
        <dbReference type="ARBA" id="ARBA00022670"/>
    </source>
</evidence>
<dbReference type="PANTHER" id="PTHR43253:SF1">
    <property type="entry name" value="TRICORN PROTEASE HOMOLOG 2-RELATED"/>
    <property type="match status" value="1"/>
</dbReference>
<dbReference type="RefSeq" id="WP_269659289.1">
    <property type="nucleotide sequence ID" value="NZ_CP114413.1"/>
</dbReference>
<dbReference type="Gene3D" id="2.30.42.10">
    <property type="match status" value="1"/>
</dbReference>
<dbReference type="Pfam" id="PF14685">
    <property type="entry name" value="PDZ_Tricorn"/>
    <property type="match status" value="1"/>
</dbReference>
<dbReference type="PANTHER" id="PTHR43253">
    <property type="entry name" value="TRICORN PROTEASE HOMOLOG 2-RELATED"/>
    <property type="match status" value="1"/>
</dbReference>
<evidence type="ECO:0000313" key="10">
    <source>
        <dbReference type="EMBL" id="WAZ21643.1"/>
    </source>
</evidence>
<dbReference type="InterPro" id="IPR028204">
    <property type="entry name" value="Tricorn_C1"/>
</dbReference>
<evidence type="ECO:0000256" key="2">
    <source>
        <dbReference type="ARBA" id="ARBA00008524"/>
    </source>
</evidence>
<name>A0ABY7KAY3_9ACTN</name>
<evidence type="ECO:0000259" key="9">
    <source>
        <dbReference type="SMART" id="SM00245"/>
    </source>
</evidence>
<evidence type="ECO:0000256" key="5">
    <source>
        <dbReference type="ARBA" id="ARBA00022801"/>
    </source>
</evidence>
<dbReference type="Pfam" id="PF26550">
    <property type="entry name" value="Tricorn_2nd"/>
    <property type="match status" value="1"/>
</dbReference>
<comment type="similarity">
    <text evidence="2 7">Belongs to the peptidase S41B family.</text>
</comment>
<keyword evidence="3 7" id="KW-0963">Cytoplasm</keyword>
<feature type="compositionally biased region" description="Basic and acidic residues" evidence="8">
    <location>
        <begin position="525"/>
        <end position="535"/>
    </location>
</feature>
<reference evidence="10" key="1">
    <citation type="submission" date="2022-12" db="EMBL/GenBank/DDBJ databases">
        <authorList>
            <person name="Ruckert C."/>
            <person name="Busche T."/>
            <person name="Kalinowski J."/>
            <person name="Wittmann C."/>
        </authorList>
    </citation>
    <scope>NUCLEOTIDE SEQUENCE</scope>
    <source>
        <strain evidence="10">DSM 40467</strain>
    </source>
</reference>
<dbReference type="Pfam" id="PF14684">
    <property type="entry name" value="Tricorn_C1"/>
    <property type="match status" value="1"/>
</dbReference>
<dbReference type="InterPro" id="IPR005151">
    <property type="entry name" value="Tail-specific_protease"/>
</dbReference>
<dbReference type="Pfam" id="PF03572">
    <property type="entry name" value="Peptidase_S41"/>
    <property type="match status" value="1"/>
</dbReference>
<dbReference type="Proteomes" id="UP001164439">
    <property type="component" value="Chromosome"/>
</dbReference>
<dbReference type="Gene3D" id="3.90.226.10">
    <property type="entry name" value="2-enoyl-CoA Hydratase, Chain A, domain 1"/>
    <property type="match status" value="1"/>
</dbReference>
<proteinExistence type="inferred from homology"/>
<comment type="function">
    <text evidence="7">Degrades oligopeptides.</text>
</comment>
<accession>A0ABY7KAY3</accession>
<evidence type="ECO:0000313" key="11">
    <source>
        <dbReference type="Proteomes" id="UP001164439"/>
    </source>
</evidence>
<dbReference type="InterPro" id="IPR036034">
    <property type="entry name" value="PDZ_sf"/>
</dbReference>
<dbReference type="PIRSF" id="PIRSF036421">
    <property type="entry name" value="Tricorn_protease"/>
    <property type="match status" value="1"/>
</dbReference>
<sequence>MTQPAAYLRFPHLHGELVAFTAEDDVWLAPLDGGRAWRVSADNMPVTLPRISPDGTTVAWTSTRDGAPEVLIAPVEGGPATRLTYWGARTRVRGWTPDGQVLAVSNQGRASRDRTWAYAVPLDGGPATTLPYGIVGDVAYGPHTVLLSAVMSLEAAYWKRYRGGRAGKLWIDRDGQGEFVRLHEELDGNIEYPVWAGDRIAFLSDHEGVGALYSSLADGSDLRRHTPAEGFYARHAAGDGTRVMYASAGELWLLDDLDGAEPRRLDIRLGGQRTDRRPHPVNAARWFGAAAPDHTGRGSAVLVRGSVHWVTHRSGPARALAAEPGVRARKPRTFRVEGEEWAVWVTDAEGDDALEFAPATGLAPGATPRRLAAGQLGRVLGLAVAPDGSRAAVASHDGRVLLVERETGEVREVDRSADGDASGLVFSPDSAWLAWSHPGPSPLSQLRLANTTDLSVTEATPLRFQDYAPAFTQDGKHLAFLSARSFDPVYDEHVFDLAFVAGSRPYLITLAATTPSPFGPQRHGRPVDAPDKDETPDGEGTPTTRIDLEGLADRIVPFPVEAARYTHLRAAKDGVLWLRHPVTGELGASRATPEDTDPKSDLERYDLVQRRVEHLAADADHFEVSGDGKRVLLWTNDRLKVVPSDRRAPNDDDSDANITVDLGRVRHLVDPAAEWRQMYEETGRVMRDHFWRPDMSGVDWAGALDRYRPVLDRVATHDDLVDLLYEVQGELGTSHAYVVPRGGSGGGPRQGLLGADISRREDGTWRIDRILPSETSDPQARAPLAAPGVAVRAGDAVVAVNGVPVDPVTGPGPLLVGTAGRPVELTVSPAGGGEPRHPVVVPVADEEPLRYHDWVAGRRAYVHEHSGGRLGYLHVPDMQAPGWAQIHRDLRVEVAREGLVVDLRENRGGHTSQLVVEKLARRIVGWGAPRGMRPYTYPDDAPRGPVVAVADEFSGSDGDIVNAAIKALGIGPVVGTRTWGGVIGIDSRYRLVDGTLITQPKYAIWLEGQGWGVENHGVDPDVEVVQRPQDHVAGRDTQLDEAIRIALESLEERPAKTPPTIPT</sequence>
<evidence type="ECO:0000256" key="8">
    <source>
        <dbReference type="SAM" id="MobiDB-lite"/>
    </source>
</evidence>
<dbReference type="Gene3D" id="2.120.10.60">
    <property type="entry name" value="Tricorn protease N-terminal domain"/>
    <property type="match status" value="1"/>
</dbReference>
<keyword evidence="5 7" id="KW-0378">Hydrolase</keyword>
<dbReference type="SUPFAM" id="SSF50156">
    <property type="entry name" value="PDZ domain-like"/>
    <property type="match status" value="1"/>
</dbReference>
<keyword evidence="6 7" id="KW-0720">Serine protease</keyword>
<dbReference type="SUPFAM" id="SSF69304">
    <property type="entry name" value="Tricorn protease N-terminal domain"/>
    <property type="match status" value="2"/>
</dbReference>
<dbReference type="InterPro" id="IPR029414">
    <property type="entry name" value="Tricorn_PDZ"/>
</dbReference>
<dbReference type="EC" id="3.4.21.-" evidence="7"/>
<comment type="subcellular location">
    <subcellularLocation>
        <location evidence="1 7">Cytoplasm</location>
    </subcellularLocation>
</comment>
<dbReference type="CDD" id="cd07562">
    <property type="entry name" value="Peptidase_S41_TRI"/>
    <property type="match status" value="1"/>
</dbReference>
<feature type="domain" description="Tail specific protease" evidence="9">
    <location>
        <begin position="820"/>
        <end position="1025"/>
    </location>
</feature>
<gene>
    <name evidence="10" type="ORF">STRCI_002830</name>
</gene>
<evidence type="ECO:0000256" key="7">
    <source>
        <dbReference type="PIRNR" id="PIRNR036421"/>
    </source>
</evidence>
<dbReference type="CDD" id="cd10828">
    <property type="entry name" value="cpPDZ_Tricorn-protease"/>
    <property type="match status" value="1"/>
</dbReference>
<evidence type="ECO:0000256" key="3">
    <source>
        <dbReference type="ARBA" id="ARBA00022490"/>
    </source>
</evidence>
<dbReference type="InterPro" id="IPR015943">
    <property type="entry name" value="WD40/YVTN_repeat-like_dom_sf"/>
</dbReference>
<dbReference type="InterPro" id="IPR029045">
    <property type="entry name" value="ClpP/crotonase-like_dom_sf"/>
</dbReference>
<keyword evidence="11" id="KW-1185">Reference proteome</keyword>
<keyword evidence="4 7" id="KW-0645">Protease</keyword>
<dbReference type="Pfam" id="PF26549">
    <property type="entry name" value="Tricorn_N"/>
    <property type="match status" value="1"/>
</dbReference>
<evidence type="ECO:0000256" key="6">
    <source>
        <dbReference type="ARBA" id="ARBA00022825"/>
    </source>
</evidence>